<sequence length="573" mass="63984">MDERVKDIIAPAAVEITPNYIKLGNKYATTLFIFTYPRYLATGWFSPVINYPDLIDISIHINPIDAAEALKNLRKKATQVEAQLMEQEEDGKIRSPVLETAREDIESLRDSLQQAQENLFTAGAYVTLYAETVDALKKLEGRVANLLESRLIYTKPALFQQMEGLGTVFPAGQDKLGITTPLNSGPLSSFFPFVSLNMTSDEGIMYGVNRHNNTLVIFDRFSLENANMVIFAKSGSGKSYTAKLEALRLLMTGVDVLIIDPENEYETLAQAVGGSYFKISLASEYNVNPFDIPVVPEDESPEEVLRTHIVNLTGLLKLMVGETSSEEDTIIDRALTEVYASREIIAGQDFAGKEPPLLKDMETILRNMDGGASLADRLYRYTQGSFSGFTNKPTNIDLNNRLIIFSMRDLEDELRPIAMYIILNFIWSLIRARLKKRIVFIDEAWILMKNQDSATFLFGLVKRARKYFLGVTTITQDVEDFLLSPYGRPIITNSSLQLLLKQAPAMMDSIAKTFDLSEGERGLLLEASVGQGLFFAGFNHVAIQIVASYAENQLITTNPEEVLANKQQPGAQN</sequence>
<dbReference type="InterPro" id="IPR051162">
    <property type="entry name" value="T4SS_component"/>
</dbReference>
<dbReference type="SUPFAM" id="SSF52540">
    <property type="entry name" value="P-loop containing nucleoside triphosphate hydrolases"/>
    <property type="match status" value="1"/>
</dbReference>
<protein>
    <submittedName>
        <fullName evidence="3">Conjugal transfer protein TraC</fullName>
    </submittedName>
</protein>
<dbReference type="Gene3D" id="1.10.8.730">
    <property type="match status" value="1"/>
</dbReference>
<comment type="caution">
    <text evidence="3">The sequence shown here is derived from an EMBL/GenBank/DDBJ whole genome shotgun (WGS) entry which is preliminary data.</text>
</comment>
<dbReference type="PANTHER" id="PTHR30121:SF6">
    <property type="entry name" value="SLR6007 PROTEIN"/>
    <property type="match status" value="1"/>
</dbReference>
<dbReference type="InterPro" id="IPR027417">
    <property type="entry name" value="P-loop_NTPase"/>
</dbReference>
<dbReference type="NCBIfam" id="NF045971">
    <property type="entry name" value="conju_CD1110"/>
    <property type="match status" value="1"/>
</dbReference>
<name>A0A2H0UKC9_9BACT</name>
<reference evidence="4" key="1">
    <citation type="submission" date="2017-09" db="EMBL/GenBank/DDBJ databases">
        <title>Depth-based differentiation of microbial function through sediment-hosted aquifers and enrichment of novel symbionts in the deep terrestrial subsurface.</title>
        <authorList>
            <person name="Probst A.J."/>
            <person name="Ladd B."/>
            <person name="Jarett J.K."/>
            <person name="Geller-Mcgrath D.E."/>
            <person name="Sieber C.M.K."/>
            <person name="Emerson J.B."/>
            <person name="Anantharaman K."/>
            <person name="Thomas B.C."/>
            <person name="Malmstrom R."/>
            <person name="Stieglmeier M."/>
            <person name="Klingl A."/>
            <person name="Woyke T."/>
            <person name="Ryan C.M."/>
            <person name="Banfield J.F."/>
        </authorList>
    </citation>
    <scope>NUCLEOTIDE SEQUENCE [LARGE SCALE GENOMIC DNA]</scope>
</reference>
<feature type="coiled-coil region" evidence="1">
    <location>
        <begin position="67"/>
        <end position="149"/>
    </location>
</feature>
<accession>A0A2H0UKC9</accession>
<dbReference type="InterPro" id="IPR043964">
    <property type="entry name" value="P-loop_TraG"/>
</dbReference>
<keyword evidence="1" id="KW-0175">Coiled coil</keyword>
<dbReference type="PANTHER" id="PTHR30121">
    <property type="entry name" value="UNCHARACTERIZED PROTEIN YJGR-RELATED"/>
    <property type="match status" value="1"/>
</dbReference>
<dbReference type="EMBL" id="PFBD01000023">
    <property type="protein sequence ID" value="PIR86863.1"/>
    <property type="molecule type" value="Genomic_DNA"/>
</dbReference>
<dbReference type="AlphaFoldDB" id="A0A2H0UKC9"/>
<proteinExistence type="predicted"/>
<gene>
    <name evidence="3" type="ORF">COU11_03345</name>
</gene>
<evidence type="ECO:0000313" key="4">
    <source>
        <dbReference type="Proteomes" id="UP000229526"/>
    </source>
</evidence>
<feature type="domain" description="TraG P-loop" evidence="2">
    <location>
        <begin position="223"/>
        <end position="526"/>
    </location>
</feature>
<dbReference type="Pfam" id="PF19044">
    <property type="entry name" value="P-loop_TraG"/>
    <property type="match status" value="1"/>
</dbReference>
<dbReference type="Gene3D" id="3.40.50.300">
    <property type="entry name" value="P-loop containing nucleotide triphosphate hydrolases"/>
    <property type="match status" value="1"/>
</dbReference>
<dbReference type="Proteomes" id="UP000229526">
    <property type="component" value="Unassembled WGS sequence"/>
</dbReference>
<evidence type="ECO:0000256" key="1">
    <source>
        <dbReference type="SAM" id="Coils"/>
    </source>
</evidence>
<evidence type="ECO:0000313" key="3">
    <source>
        <dbReference type="EMBL" id="PIR86863.1"/>
    </source>
</evidence>
<organism evidence="3 4">
    <name type="scientific">Candidatus Harrisonbacteria bacterium CG10_big_fil_rev_8_21_14_0_10_49_15</name>
    <dbReference type="NCBI Taxonomy" id="1974587"/>
    <lineage>
        <taxon>Bacteria</taxon>
        <taxon>Candidatus Harrisoniibacteriota</taxon>
    </lineage>
</organism>
<evidence type="ECO:0000259" key="2">
    <source>
        <dbReference type="Pfam" id="PF19044"/>
    </source>
</evidence>